<dbReference type="PROSITE" id="PS50931">
    <property type="entry name" value="HTH_LYSR"/>
    <property type="match status" value="1"/>
</dbReference>
<dbReference type="Pfam" id="PF00126">
    <property type="entry name" value="HTH_1"/>
    <property type="match status" value="1"/>
</dbReference>
<dbReference type="InterPro" id="IPR050950">
    <property type="entry name" value="HTH-type_LysR_regulators"/>
</dbReference>
<name>A0A0J8GN83_9ALTE</name>
<protein>
    <recommendedName>
        <fullName evidence="5">HTH lysR-type domain-containing protein</fullName>
    </recommendedName>
</protein>
<feature type="domain" description="HTH lysR-type" evidence="5">
    <location>
        <begin position="1"/>
        <end position="58"/>
    </location>
</feature>
<evidence type="ECO:0000256" key="2">
    <source>
        <dbReference type="ARBA" id="ARBA00023015"/>
    </source>
</evidence>
<dbReference type="PRINTS" id="PR00039">
    <property type="entry name" value="HTHLYSR"/>
</dbReference>
<accession>A0A0J8GN83</accession>
<evidence type="ECO:0000313" key="6">
    <source>
        <dbReference type="EMBL" id="KMT64260.1"/>
    </source>
</evidence>
<evidence type="ECO:0000256" key="3">
    <source>
        <dbReference type="ARBA" id="ARBA00023125"/>
    </source>
</evidence>
<dbReference type="InterPro" id="IPR036388">
    <property type="entry name" value="WH-like_DNA-bd_sf"/>
</dbReference>
<dbReference type="GO" id="GO:0003700">
    <property type="term" value="F:DNA-binding transcription factor activity"/>
    <property type="evidence" value="ECO:0007669"/>
    <property type="project" value="InterPro"/>
</dbReference>
<dbReference type="PANTHER" id="PTHR30419">
    <property type="entry name" value="HTH-TYPE TRANSCRIPTIONAL REGULATOR YBHD"/>
    <property type="match status" value="1"/>
</dbReference>
<keyword evidence="4" id="KW-0804">Transcription</keyword>
<dbReference type="CDD" id="cd05466">
    <property type="entry name" value="PBP2_LTTR_substrate"/>
    <property type="match status" value="1"/>
</dbReference>
<gene>
    <name evidence="6" type="ORF">XM47_15415</name>
</gene>
<dbReference type="EMBL" id="LAZL01000028">
    <property type="protein sequence ID" value="KMT64260.1"/>
    <property type="molecule type" value="Genomic_DNA"/>
</dbReference>
<dbReference type="InterPro" id="IPR036390">
    <property type="entry name" value="WH_DNA-bd_sf"/>
</dbReference>
<dbReference type="Gene3D" id="1.10.10.10">
    <property type="entry name" value="Winged helix-like DNA-binding domain superfamily/Winged helix DNA-binding domain"/>
    <property type="match status" value="1"/>
</dbReference>
<dbReference type="GO" id="GO:0005829">
    <property type="term" value="C:cytosol"/>
    <property type="evidence" value="ECO:0007669"/>
    <property type="project" value="TreeGrafter"/>
</dbReference>
<dbReference type="AlphaFoldDB" id="A0A0J8GN83"/>
<dbReference type="GO" id="GO:0003677">
    <property type="term" value="F:DNA binding"/>
    <property type="evidence" value="ECO:0007669"/>
    <property type="project" value="UniProtKB-KW"/>
</dbReference>
<dbReference type="STRING" id="1513271.XM47_15415"/>
<proteinExistence type="inferred from homology"/>
<evidence type="ECO:0000256" key="1">
    <source>
        <dbReference type="ARBA" id="ARBA00009437"/>
    </source>
</evidence>
<dbReference type="Pfam" id="PF03466">
    <property type="entry name" value="LysR_substrate"/>
    <property type="match status" value="1"/>
</dbReference>
<dbReference type="RefSeq" id="WP_048694450.1">
    <property type="nucleotide sequence ID" value="NZ_KQ130500.1"/>
</dbReference>
<comment type="caution">
    <text evidence="6">The sequence shown here is derived from an EMBL/GenBank/DDBJ whole genome shotgun (WGS) entry which is preliminary data.</text>
</comment>
<organism evidence="6 7">
    <name type="scientific">Catenovulum maritimum</name>
    <dbReference type="NCBI Taxonomy" id="1513271"/>
    <lineage>
        <taxon>Bacteria</taxon>
        <taxon>Pseudomonadati</taxon>
        <taxon>Pseudomonadota</taxon>
        <taxon>Gammaproteobacteria</taxon>
        <taxon>Alteromonadales</taxon>
        <taxon>Alteromonadaceae</taxon>
        <taxon>Catenovulum</taxon>
    </lineage>
</organism>
<dbReference type="OrthoDB" id="646694at2"/>
<evidence type="ECO:0000313" key="7">
    <source>
        <dbReference type="Proteomes" id="UP000037600"/>
    </source>
</evidence>
<dbReference type="Gene3D" id="3.40.190.290">
    <property type="match status" value="1"/>
</dbReference>
<evidence type="ECO:0000256" key="4">
    <source>
        <dbReference type="ARBA" id="ARBA00023163"/>
    </source>
</evidence>
<keyword evidence="3" id="KW-0238">DNA-binding</keyword>
<keyword evidence="2" id="KW-0805">Transcription regulation</keyword>
<evidence type="ECO:0000259" key="5">
    <source>
        <dbReference type="PROSITE" id="PS50931"/>
    </source>
</evidence>
<dbReference type="InterPro" id="IPR000847">
    <property type="entry name" value="LysR_HTH_N"/>
</dbReference>
<comment type="similarity">
    <text evidence="1">Belongs to the LysR transcriptional regulatory family.</text>
</comment>
<dbReference type="SUPFAM" id="SSF46785">
    <property type="entry name" value="Winged helix' DNA-binding domain"/>
    <property type="match status" value="1"/>
</dbReference>
<dbReference type="InterPro" id="IPR005119">
    <property type="entry name" value="LysR_subst-bd"/>
</dbReference>
<dbReference type="FunFam" id="1.10.10.10:FF:000001">
    <property type="entry name" value="LysR family transcriptional regulator"/>
    <property type="match status" value="1"/>
</dbReference>
<sequence>MNLKQLNYFHQLAKHKHFAKAAKACHITQPTLSASISALERELNTDLVIRNSQFLALTDEGKILLSHAEKILFEQQALTQALSVKSGELSGKLKLGVVPQSDKDIISIVKRFNHKYPNITLVLRVMSNEQIYQELDSHALDIGLGFVPPNEASFSAYQFIATCQNRLAYITNQKSITADLETCSLSQLDGQKICLLSENMKFRQLIDTALETNQIKIQLVLETDCMLSLATAVKQGLGGAIISLSSAKAIAEAFQLTYLEIVGGELSKTAFITRKTSMTPATKAFLALLDEYQQS</sequence>
<reference evidence="6 7" key="1">
    <citation type="submission" date="2015-04" db="EMBL/GenBank/DDBJ databases">
        <title>Draft Genome Sequence of the Novel Agar-Digesting Marine Bacterium Q1.</title>
        <authorList>
            <person name="Li Y."/>
            <person name="Li D."/>
            <person name="Chen G."/>
            <person name="Du Z."/>
        </authorList>
    </citation>
    <scope>NUCLEOTIDE SEQUENCE [LARGE SCALE GENOMIC DNA]</scope>
    <source>
        <strain evidence="6 7">Q1</strain>
    </source>
</reference>
<keyword evidence="7" id="KW-1185">Reference proteome</keyword>
<dbReference type="Proteomes" id="UP000037600">
    <property type="component" value="Unassembled WGS sequence"/>
</dbReference>
<dbReference type="SUPFAM" id="SSF53850">
    <property type="entry name" value="Periplasmic binding protein-like II"/>
    <property type="match status" value="1"/>
</dbReference>